<sequence>MEDETDRWKNEKDRAASEFKVDKMGAETKWAPNNLKSNKFTSSSSFLFVTPNPKPTRSTLDALVLTITGAGKASLLSVLPPSPLSESLVLILSTLHYRNHPPQQASSLPLVLLLLRFYWKLVLRS</sequence>
<organism evidence="1 2">
    <name type="scientific">Cannabis sativa</name>
    <name type="common">Hemp</name>
    <name type="synonym">Marijuana</name>
    <dbReference type="NCBI Taxonomy" id="3483"/>
    <lineage>
        <taxon>Eukaryota</taxon>
        <taxon>Viridiplantae</taxon>
        <taxon>Streptophyta</taxon>
        <taxon>Embryophyta</taxon>
        <taxon>Tracheophyta</taxon>
        <taxon>Spermatophyta</taxon>
        <taxon>Magnoliopsida</taxon>
        <taxon>eudicotyledons</taxon>
        <taxon>Gunneridae</taxon>
        <taxon>Pentapetalae</taxon>
        <taxon>rosids</taxon>
        <taxon>fabids</taxon>
        <taxon>Rosales</taxon>
        <taxon>Cannabaceae</taxon>
        <taxon>Cannabis</taxon>
    </lineage>
</organism>
<protein>
    <submittedName>
        <fullName evidence="1">Uncharacterized protein</fullName>
    </submittedName>
</protein>
<dbReference type="EMBL" id="JAATIP010000167">
    <property type="protein sequence ID" value="KAF4364389.1"/>
    <property type="molecule type" value="Genomic_DNA"/>
</dbReference>
<evidence type="ECO:0000313" key="1">
    <source>
        <dbReference type="EMBL" id="KAF4364389.1"/>
    </source>
</evidence>
<name>A0A7J6F3C6_CANSA</name>
<dbReference type="Proteomes" id="UP000525078">
    <property type="component" value="Unassembled WGS sequence"/>
</dbReference>
<gene>
    <name evidence="1" type="ORF">F8388_006966</name>
</gene>
<reference evidence="1 2" key="1">
    <citation type="journal article" date="2020" name="bioRxiv">
        <title>Sequence and annotation of 42 cannabis genomes reveals extensive copy number variation in cannabinoid synthesis and pathogen resistance genes.</title>
        <authorList>
            <person name="Mckernan K.J."/>
            <person name="Helbert Y."/>
            <person name="Kane L.T."/>
            <person name="Ebling H."/>
            <person name="Zhang L."/>
            <person name="Liu B."/>
            <person name="Eaton Z."/>
            <person name="Mclaughlin S."/>
            <person name="Kingan S."/>
            <person name="Baybayan P."/>
            <person name="Concepcion G."/>
            <person name="Jordan M."/>
            <person name="Riva A."/>
            <person name="Barbazuk W."/>
            <person name="Harkins T."/>
        </authorList>
    </citation>
    <scope>NUCLEOTIDE SEQUENCE [LARGE SCALE GENOMIC DNA]</scope>
    <source>
        <strain evidence="2">cv. Jamaican Lion 4</strain>
        <tissue evidence="1">Leaf</tissue>
    </source>
</reference>
<comment type="caution">
    <text evidence="1">The sequence shown here is derived from an EMBL/GenBank/DDBJ whole genome shotgun (WGS) entry which is preliminary data.</text>
</comment>
<evidence type="ECO:0000313" key="2">
    <source>
        <dbReference type="Proteomes" id="UP000525078"/>
    </source>
</evidence>
<accession>A0A7J6F3C6</accession>
<proteinExistence type="predicted"/>
<dbReference type="AlphaFoldDB" id="A0A7J6F3C6"/>